<dbReference type="KEGG" id="cput:CONPUDRAFT_160409"/>
<dbReference type="AlphaFoldDB" id="R7SGF4"/>
<evidence type="ECO:0000256" key="1">
    <source>
        <dbReference type="SAM" id="MobiDB-lite"/>
    </source>
</evidence>
<proteinExistence type="predicted"/>
<gene>
    <name evidence="2" type="ORF">CONPUDRAFT_160409</name>
</gene>
<dbReference type="GeneID" id="19204294"/>
<protein>
    <submittedName>
        <fullName evidence="2">Uncharacterized protein</fullName>
    </submittedName>
</protein>
<dbReference type="Proteomes" id="UP000053558">
    <property type="component" value="Unassembled WGS sequence"/>
</dbReference>
<name>R7SGF4_CONPW</name>
<evidence type="ECO:0000313" key="2">
    <source>
        <dbReference type="EMBL" id="EIW74159.1"/>
    </source>
</evidence>
<organism evidence="2 3">
    <name type="scientific">Coniophora puteana (strain RWD-64-598)</name>
    <name type="common">Brown rot fungus</name>
    <dbReference type="NCBI Taxonomy" id="741705"/>
    <lineage>
        <taxon>Eukaryota</taxon>
        <taxon>Fungi</taxon>
        <taxon>Dikarya</taxon>
        <taxon>Basidiomycota</taxon>
        <taxon>Agaricomycotina</taxon>
        <taxon>Agaricomycetes</taxon>
        <taxon>Agaricomycetidae</taxon>
        <taxon>Boletales</taxon>
        <taxon>Coniophorineae</taxon>
        <taxon>Coniophoraceae</taxon>
        <taxon>Coniophora</taxon>
    </lineage>
</organism>
<dbReference type="RefSeq" id="XP_007775732.1">
    <property type="nucleotide sequence ID" value="XM_007777542.1"/>
</dbReference>
<reference evidence="3" key="1">
    <citation type="journal article" date="2012" name="Science">
        <title>The Paleozoic origin of enzymatic lignin decomposition reconstructed from 31 fungal genomes.</title>
        <authorList>
            <person name="Floudas D."/>
            <person name="Binder M."/>
            <person name="Riley R."/>
            <person name="Barry K."/>
            <person name="Blanchette R.A."/>
            <person name="Henrissat B."/>
            <person name="Martinez A.T."/>
            <person name="Otillar R."/>
            <person name="Spatafora J.W."/>
            <person name="Yadav J.S."/>
            <person name="Aerts A."/>
            <person name="Benoit I."/>
            <person name="Boyd A."/>
            <person name="Carlson A."/>
            <person name="Copeland A."/>
            <person name="Coutinho P.M."/>
            <person name="de Vries R.P."/>
            <person name="Ferreira P."/>
            <person name="Findley K."/>
            <person name="Foster B."/>
            <person name="Gaskell J."/>
            <person name="Glotzer D."/>
            <person name="Gorecki P."/>
            <person name="Heitman J."/>
            <person name="Hesse C."/>
            <person name="Hori C."/>
            <person name="Igarashi K."/>
            <person name="Jurgens J.A."/>
            <person name="Kallen N."/>
            <person name="Kersten P."/>
            <person name="Kohler A."/>
            <person name="Kuees U."/>
            <person name="Kumar T.K.A."/>
            <person name="Kuo A."/>
            <person name="LaButti K."/>
            <person name="Larrondo L.F."/>
            <person name="Lindquist E."/>
            <person name="Ling A."/>
            <person name="Lombard V."/>
            <person name="Lucas S."/>
            <person name="Lundell T."/>
            <person name="Martin R."/>
            <person name="McLaughlin D.J."/>
            <person name="Morgenstern I."/>
            <person name="Morin E."/>
            <person name="Murat C."/>
            <person name="Nagy L.G."/>
            <person name="Nolan M."/>
            <person name="Ohm R.A."/>
            <person name="Patyshakuliyeva A."/>
            <person name="Rokas A."/>
            <person name="Ruiz-Duenas F.J."/>
            <person name="Sabat G."/>
            <person name="Salamov A."/>
            <person name="Samejima M."/>
            <person name="Schmutz J."/>
            <person name="Slot J.C."/>
            <person name="St John F."/>
            <person name="Stenlid J."/>
            <person name="Sun H."/>
            <person name="Sun S."/>
            <person name="Syed K."/>
            <person name="Tsang A."/>
            <person name="Wiebenga A."/>
            <person name="Young D."/>
            <person name="Pisabarro A."/>
            <person name="Eastwood D.C."/>
            <person name="Martin F."/>
            <person name="Cullen D."/>
            <person name="Grigoriev I.V."/>
            <person name="Hibbett D.S."/>
        </authorList>
    </citation>
    <scope>NUCLEOTIDE SEQUENCE [LARGE SCALE GENOMIC DNA]</scope>
    <source>
        <strain evidence="3">RWD-64-598 SS2</strain>
    </source>
</reference>
<dbReference type="OrthoDB" id="3177248at2759"/>
<dbReference type="EMBL" id="JH711594">
    <property type="protein sequence ID" value="EIW74159.1"/>
    <property type="molecule type" value="Genomic_DNA"/>
</dbReference>
<keyword evidence="3" id="KW-1185">Reference proteome</keyword>
<sequence>MGFMDEIHCKHKAQTARVNVPATPRAFSVSGTPATGRQHRGTPLTGRPLRGTPSTHVIPAVAFASPVVGTPSIHSMRLRKRTREAELAEPWTPRSKRAHLDYAQTLASDLDLTDEARNEVMVASALSTHNLTLKLYAYLVRDRVMGLAERGQAFLKSREYKAIDHIVANLFGYLMDGDVSGYKEGLLPRCLHHIRLHPRRYHIPVDIEDFITTSDFAKAISRTLGSIRSEMKRKLFKTWREKKGVYDVVRMLLGKSSNVQVTEAMWGRVAWLQLNLMDYQELVKNGEKEQKLFWDWTDGLLVEVRNDHSHLIGRAKAKAISSFFEMTLKEHIRLRPTRRRPTLAALPAWQRQLREAIREMENYTDEDVADLQRNFETVDLEDVDSDQEDEPEAEHEVQPATIGDAHDDA</sequence>
<feature type="compositionally biased region" description="Acidic residues" evidence="1">
    <location>
        <begin position="378"/>
        <end position="393"/>
    </location>
</feature>
<feature type="region of interest" description="Disordered" evidence="1">
    <location>
        <begin position="375"/>
        <end position="409"/>
    </location>
</feature>
<evidence type="ECO:0000313" key="3">
    <source>
        <dbReference type="Proteomes" id="UP000053558"/>
    </source>
</evidence>
<feature type="region of interest" description="Disordered" evidence="1">
    <location>
        <begin position="27"/>
        <end position="50"/>
    </location>
</feature>
<accession>R7SGF4</accession>